<proteinExistence type="predicted"/>
<reference evidence="1 2" key="1">
    <citation type="journal article" date="2023" name="PLoS ONE">
        <title>Complete genome assembly of Hawai'i environmental nontuberculous mycobacteria reveals unexpected co-isolation with methylobacteria.</title>
        <authorList>
            <person name="Hendrix J."/>
            <person name="Epperson L.E."/>
            <person name="Tong E.I."/>
            <person name="Chan Y.L."/>
            <person name="Hasan N.A."/>
            <person name="Dawrs S.N."/>
            <person name="Norton G.J."/>
            <person name="Virdi R."/>
            <person name="Crooks J.L."/>
            <person name="Chan E.D."/>
            <person name="Honda J.R."/>
            <person name="Strong M."/>
        </authorList>
    </citation>
    <scope>NUCLEOTIDE SEQUENCE [LARGE SCALE GENOMIC DNA]</scope>
    <source>
        <strain evidence="1 2">NJH_HI04-1</strain>
    </source>
</reference>
<sequence length="92" mass="9794">MIDPLSYTLALDISVQDPSRVIEAAARKIFRHRHAATVVDARTRLAGDVPKALAVLINLHELASAGAVVLQIRSGSGEPILPLPTVLARPDP</sequence>
<evidence type="ECO:0000313" key="1">
    <source>
        <dbReference type="EMBL" id="MEN3238793.1"/>
    </source>
</evidence>
<name>A0ABV0A5B5_9HYPH</name>
<dbReference type="EMBL" id="JAQYXP010000007">
    <property type="protein sequence ID" value="MEN3238793.1"/>
    <property type="molecule type" value="Genomic_DNA"/>
</dbReference>
<evidence type="ECO:0000313" key="2">
    <source>
        <dbReference type="Proteomes" id="UP001407347"/>
    </source>
</evidence>
<dbReference type="RefSeq" id="WP_298963658.1">
    <property type="nucleotide sequence ID" value="NZ_JAQYXP010000007.1"/>
</dbReference>
<organism evidence="1 2">
    <name type="scientific">Methylobacterium ajmalii</name>
    <dbReference type="NCBI Taxonomy" id="2738439"/>
    <lineage>
        <taxon>Bacteria</taxon>
        <taxon>Pseudomonadati</taxon>
        <taxon>Pseudomonadota</taxon>
        <taxon>Alphaproteobacteria</taxon>
        <taxon>Hyphomicrobiales</taxon>
        <taxon>Methylobacteriaceae</taxon>
        <taxon>Methylobacterium</taxon>
    </lineage>
</organism>
<accession>A0ABV0A5B5</accession>
<keyword evidence="2" id="KW-1185">Reference proteome</keyword>
<dbReference type="Proteomes" id="UP001407347">
    <property type="component" value="Unassembled WGS sequence"/>
</dbReference>
<gene>
    <name evidence="1" type="ORF">PUR29_35740</name>
</gene>
<protein>
    <submittedName>
        <fullName evidence="1">Uncharacterized protein</fullName>
    </submittedName>
</protein>
<comment type="caution">
    <text evidence="1">The sequence shown here is derived from an EMBL/GenBank/DDBJ whole genome shotgun (WGS) entry which is preliminary data.</text>
</comment>